<name>A0A1M7HJH9_9ACTN</name>
<evidence type="ECO:0000256" key="1">
    <source>
        <dbReference type="SAM" id="MobiDB-lite"/>
    </source>
</evidence>
<accession>A0A1M7HJH9</accession>
<feature type="compositionally biased region" description="Basic residues" evidence="1">
    <location>
        <begin position="11"/>
        <end position="26"/>
    </location>
</feature>
<protein>
    <submittedName>
        <fullName evidence="2">Uncharacterized protein</fullName>
    </submittedName>
</protein>
<organism evidence="2 3">
    <name type="scientific">Cryptosporangium aurantiacum</name>
    <dbReference type="NCBI Taxonomy" id="134849"/>
    <lineage>
        <taxon>Bacteria</taxon>
        <taxon>Bacillati</taxon>
        <taxon>Actinomycetota</taxon>
        <taxon>Actinomycetes</taxon>
        <taxon>Cryptosporangiales</taxon>
        <taxon>Cryptosporangiaceae</taxon>
        <taxon>Cryptosporangium</taxon>
    </lineage>
</organism>
<dbReference type="EMBL" id="FRCS01000001">
    <property type="protein sequence ID" value="SHM28589.1"/>
    <property type="molecule type" value="Genomic_DNA"/>
</dbReference>
<sequence length="34" mass="3804">MSFKQVPVPQSKKRKTVTKPVKKTRKPAAAPSPR</sequence>
<dbReference type="AlphaFoldDB" id="A0A1M7HJH9"/>
<evidence type="ECO:0000313" key="2">
    <source>
        <dbReference type="EMBL" id="SHM28589.1"/>
    </source>
</evidence>
<reference evidence="2 3" key="1">
    <citation type="submission" date="2016-11" db="EMBL/GenBank/DDBJ databases">
        <authorList>
            <person name="Jaros S."/>
            <person name="Januszkiewicz K."/>
            <person name="Wedrychowicz H."/>
        </authorList>
    </citation>
    <scope>NUCLEOTIDE SEQUENCE [LARGE SCALE GENOMIC DNA]</scope>
    <source>
        <strain evidence="2 3">DSM 46144</strain>
    </source>
</reference>
<keyword evidence="3" id="KW-1185">Reference proteome</keyword>
<gene>
    <name evidence="2" type="ORF">SAMN05443668_101207</name>
</gene>
<dbReference type="STRING" id="134849.SAMN05443668_101207"/>
<proteinExistence type="predicted"/>
<dbReference type="Proteomes" id="UP000184440">
    <property type="component" value="Unassembled WGS sequence"/>
</dbReference>
<evidence type="ECO:0000313" key="3">
    <source>
        <dbReference type="Proteomes" id="UP000184440"/>
    </source>
</evidence>
<feature type="region of interest" description="Disordered" evidence="1">
    <location>
        <begin position="1"/>
        <end position="34"/>
    </location>
</feature>